<accession>A0A3N4HI98</accession>
<reference evidence="1 2" key="1">
    <citation type="journal article" date="2018" name="Nat. Ecol. Evol.">
        <title>Pezizomycetes genomes reveal the molecular basis of ectomycorrhizal truffle lifestyle.</title>
        <authorList>
            <person name="Murat C."/>
            <person name="Payen T."/>
            <person name="Noel B."/>
            <person name="Kuo A."/>
            <person name="Morin E."/>
            <person name="Chen J."/>
            <person name="Kohler A."/>
            <person name="Krizsan K."/>
            <person name="Balestrini R."/>
            <person name="Da Silva C."/>
            <person name="Montanini B."/>
            <person name="Hainaut M."/>
            <person name="Levati E."/>
            <person name="Barry K.W."/>
            <person name="Belfiori B."/>
            <person name="Cichocki N."/>
            <person name="Clum A."/>
            <person name="Dockter R.B."/>
            <person name="Fauchery L."/>
            <person name="Guy J."/>
            <person name="Iotti M."/>
            <person name="Le Tacon F."/>
            <person name="Lindquist E.A."/>
            <person name="Lipzen A."/>
            <person name="Malagnac F."/>
            <person name="Mello A."/>
            <person name="Molinier V."/>
            <person name="Miyauchi S."/>
            <person name="Poulain J."/>
            <person name="Riccioni C."/>
            <person name="Rubini A."/>
            <person name="Sitrit Y."/>
            <person name="Splivallo R."/>
            <person name="Traeger S."/>
            <person name="Wang M."/>
            <person name="Zifcakova L."/>
            <person name="Wipf D."/>
            <person name="Zambonelli A."/>
            <person name="Paolocci F."/>
            <person name="Nowrousian M."/>
            <person name="Ottonello S."/>
            <person name="Baldrian P."/>
            <person name="Spatafora J.W."/>
            <person name="Henrissat B."/>
            <person name="Nagy L.G."/>
            <person name="Aury J.M."/>
            <person name="Wincker P."/>
            <person name="Grigoriev I.V."/>
            <person name="Bonfante P."/>
            <person name="Martin F.M."/>
        </authorList>
    </citation>
    <scope>NUCLEOTIDE SEQUENCE [LARGE SCALE GENOMIC DNA]</scope>
    <source>
        <strain evidence="1 2">RN42</strain>
    </source>
</reference>
<organism evidence="1 2">
    <name type="scientific">Ascobolus immersus RN42</name>
    <dbReference type="NCBI Taxonomy" id="1160509"/>
    <lineage>
        <taxon>Eukaryota</taxon>
        <taxon>Fungi</taxon>
        <taxon>Dikarya</taxon>
        <taxon>Ascomycota</taxon>
        <taxon>Pezizomycotina</taxon>
        <taxon>Pezizomycetes</taxon>
        <taxon>Pezizales</taxon>
        <taxon>Ascobolaceae</taxon>
        <taxon>Ascobolus</taxon>
    </lineage>
</organism>
<dbReference type="AlphaFoldDB" id="A0A3N4HI98"/>
<name>A0A3N4HI98_ASCIM</name>
<dbReference type="Proteomes" id="UP000275078">
    <property type="component" value="Unassembled WGS sequence"/>
</dbReference>
<keyword evidence="2" id="KW-1185">Reference proteome</keyword>
<dbReference type="EMBL" id="ML119813">
    <property type="protein sequence ID" value="RPA73673.1"/>
    <property type="molecule type" value="Genomic_DNA"/>
</dbReference>
<proteinExistence type="predicted"/>
<sequence length="120" mass="13559">MNFASARFTFGKADLDEDAPHFSPPPFTNPIKKENLQFFEDELAVCERFFLRFRAIARYAEKRLEAEMEFVTTGGTSGFFLACEVARQEGYISCAIVPKTAEEARAVCALVDDLEAKDFK</sequence>
<protein>
    <submittedName>
        <fullName evidence="1">Uncharacterized protein</fullName>
    </submittedName>
</protein>
<evidence type="ECO:0000313" key="1">
    <source>
        <dbReference type="EMBL" id="RPA73673.1"/>
    </source>
</evidence>
<evidence type="ECO:0000313" key="2">
    <source>
        <dbReference type="Proteomes" id="UP000275078"/>
    </source>
</evidence>
<gene>
    <name evidence="1" type="ORF">BJ508DRAFT_313542</name>
</gene>